<feature type="compositionally biased region" description="Polar residues" evidence="1">
    <location>
        <begin position="111"/>
        <end position="129"/>
    </location>
</feature>
<feature type="compositionally biased region" description="Basic and acidic residues" evidence="1">
    <location>
        <begin position="1"/>
        <end position="11"/>
    </location>
</feature>
<dbReference type="EMBL" id="LSRX01001085">
    <property type="protein sequence ID" value="OLP83873.1"/>
    <property type="molecule type" value="Genomic_DNA"/>
</dbReference>
<feature type="compositionally biased region" description="Low complexity" evidence="1">
    <location>
        <begin position="968"/>
        <end position="980"/>
    </location>
</feature>
<dbReference type="InterPro" id="IPR036691">
    <property type="entry name" value="Endo/exonu/phosph_ase_sf"/>
</dbReference>
<gene>
    <name evidence="2" type="ORF">AK812_SmicGene35313</name>
</gene>
<feature type="region of interest" description="Disordered" evidence="1">
    <location>
        <begin position="953"/>
        <end position="1064"/>
    </location>
</feature>
<feature type="compositionally biased region" description="Polar residues" evidence="1">
    <location>
        <begin position="953"/>
        <end position="964"/>
    </location>
</feature>
<evidence type="ECO:0000313" key="2">
    <source>
        <dbReference type="EMBL" id="OLP83873.1"/>
    </source>
</evidence>
<dbReference type="PANTHER" id="PTHR19446">
    <property type="entry name" value="REVERSE TRANSCRIPTASES"/>
    <property type="match status" value="1"/>
</dbReference>
<feature type="compositionally biased region" description="Polar residues" evidence="1">
    <location>
        <begin position="1022"/>
        <end position="1040"/>
    </location>
</feature>
<reference evidence="2 3" key="1">
    <citation type="submission" date="2016-02" db="EMBL/GenBank/DDBJ databases">
        <title>Genome analysis of coral dinoflagellate symbionts highlights evolutionary adaptations to a symbiotic lifestyle.</title>
        <authorList>
            <person name="Aranda M."/>
            <person name="Li Y."/>
            <person name="Liew Y.J."/>
            <person name="Baumgarten S."/>
            <person name="Simakov O."/>
            <person name="Wilson M."/>
            <person name="Piel J."/>
            <person name="Ashoor H."/>
            <person name="Bougouffa S."/>
            <person name="Bajic V.B."/>
            <person name="Ryu T."/>
            <person name="Ravasi T."/>
            <person name="Bayer T."/>
            <person name="Micklem G."/>
            <person name="Kim H."/>
            <person name="Bhak J."/>
            <person name="Lajeunesse T.C."/>
            <person name="Voolstra C.R."/>
        </authorList>
    </citation>
    <scope>NUCLEOTIDE SEQUENCE [LARGE SCALE GENOMIC DNA]</scope>
    <source>
        <strain evidence="2 3">CCMP2467</strain>
    </source>
</reference>
<dbReference type="Gene3D" id="3.60.10.10">
    <property type="entry name" value="Endonuclease/exonuclease/phosphatase"/>
    <property type="match status" value="1"/>
</dbReference>
<protein>
    <submittedName>
        <fullName evidence="2">Retrovirus-related Pol polyprotein from type-1 retrotransposable element R2</fullName>
    </submittedName>
</protein>
<accession>A0A1Q9CLR8</accession>
<dbReference type="OrthoDB" id="425407at2759"/>
<dbReference type="SUPFAM" id="SSF56219">
    <property type="entry name" value="DNase I-like"/>
    <property type="match status" value="1"/>
</dbReference>
<evidence type="ECO:0000313" key="3">
    <source>
        <dbReference type="Proteomes" id="UP000186817"/>
    </source>
</evidence>
<comment type="caution">
    <text evidence="2">The sequence shown here is derived from an EMBL/GenBank/DDBJ whole genome shotgun (WGS) entry which is preliminary data.</text>
</comment>
<feature type="region of interest" description="Disordered" evidence="1">
    <location>
        <begin position="111"/>
        <end position="133"/>
    </location>
</feature>
<keyword evidence="3" id="KW-1185">Reference proteome</keyword>
<sequence length="1064" mass="118202">MEGERETREEAPGASPTKKGRMEEQSLTLSMLRTVLAEERERDREHLAASLAGVKGDVAVMQEKVQTVEQIVAQQVQDTVKALDRVTKSYDVQARSLEEVKEAHKSLEQRLTTLEQKPPSSIAAGSTADTEGGRKPALIIGGWHPDTAAEDTLKAAKEVLRSLDVPLNRDDLFVPGLRRGYAILPIVPKPFEDEEARRLRVQTAIQRVRNANLTLGTNEQGGMRKLWIAISQSPERRRRAKLAGKVKRTILELGGSAKELEVEFATGTVWYCRQKVSSATAERPPGAEQAGAGWADIKLLAKTMHKQLRDVEAVWGNRKAELQSLRVASWNVGGLTAQNALDLARDFAGDSTFSLLQVLLLQEIVTEPGIAFKEDHGWVILHGKNKGDWRGTAIAYRSGGLRHTNTKLHPGGIATTLSNIQGTKGTRYMAGHIPHHATIAQTELILNAWGNTMRKAKMVLGFDAKESFTDPDEQGWRAHTGRGEVILEFLSRQGVQFPKQQLDLPSYHPYNTAQRSRRLDYIVHRGGRIDEGGVHQESRHMAKSDHDLVWGQLTTIPPPRPSKPTWGSRRFSKKFSPTVEASKPPTQTDTHTAISQRALRITKPGRPSERFTESPTLKEMRRRAHLAVGAAARTLWKQVAKQRKQEQRTWYGGLVADASKAHWGAYRSLQQLHARLGWEHQLLDDPDWKQRLVDHFGGIFAKAPGMRSRRQLADTRQALTRLCKHTAWQPFTEEELVGATRTWKNNKATGPDGVTHELLRLLMQEDEWKTRIIHMLNDFLYKGALPEAVQQGATILLPKTEGDPPTWGDTRPITLSSAILKWFSQLLLLRGGGRIYKDAPHQWAARGKQAPELLVVLRRVVRHAKEWGVPTWIVKLDIRKAFDSVWQESMGDMVAARARSSQLYTSKSKAHTMQLLRVLLATLVLWRGQPATCKPTSPNEDPWAHTYRTQRGTAQPTPTLQLRGQPTAAAGAADEQQAAAEGEEHAAEEAQAGETTPLAQSNQPQAARAADSQPQSQQQADTSPEATHPEQQGATVQPSPRQGAPAQSAEALTTPPDAETWPPA</sequence>
<dbReference type="AlphaFoldDB" id="A0A1Q9CLR8"/>
<evidence type="ECO:0000256" key="1">
    <source>
        <dbReference type="SAM" id="MobiDB-lite"/>
    </source>
</evidence>
<proteinExistence type="predicted"/>
<organism evidence="2 3">
    <name type="scientific">Symbiodinium microadriaticum</name>
    <name type="common">Dinoflagellate</name>
    <name type="synonym">Zooxanthella microadriatica</name>
    <dbReference type="NCBI Taxonomy" id="2951"/>
    <lineage>
        <taxon>Eukaryota</taxon>
        <taxon>Sar</taxon>
        <taxon>Alveolata</taxon>
        <taxon>Dinophyceae</taxon>
        <taxon>Suessiales</taxon>
        <taxon>Symbiodiniaceae</taxon>
        <taxon>Symbiodinium</taxon>
    </lineage>
</organism>
<dbReference type="Proteomes" id="UP000186817">
    <property type="component" value="Unassembled WGS sequence"/>
</dbReference>
<feature type="region of interest" description="Disordered" evidence="1">
    <location>
        <begin position="1"/>
        <end position="26"/>
    </location>
</feature>
<name>A0A1Q9CLR8_SYMMI</name>
<feature type="compositionally biased region" description="Low complexity" evidence="1">
    <location>
        <begin position="1003"/>
        <end position="1021"/>
    </location>
</feature>